<name>A0A4Y9Z3T0_9AGAM</name>
<dbReference type="PANTHER" id="PTHR19854:SF1">
    <property type="entry name" value="GUANINE NUCLEOTIDE-BINDING PROTEIN SUBUNIT BETA-LIKE PROTEIN 1"/>
    <property type="match status" value="1"/>
</dbReference>
<dbReference type="InterPro" id="IPR001680">
    <property type="entry name" value="WD40_rpt"/>
</dbReference>
<dbReference type="AlphaFoldDB" id="A0A4Y9Z3T0"/>
<feature type="compositionally biased region" description="Polar residues" evidence="5">
    <location>
        <begin position="353"/>
        <end position="366"/>
    </location>
</feature>
<keyword evidence="1" id="KW-0853">WD repeat</keyword>
<feature type="compositionally biased region" description="Acidic residues" evidence="5">
    <location>
        <begin position="370"/>
        <end position="379"/>
    </location>
</feature>
<feature type="region of interest" description="Disordered" evidence="5">
    <location>
        <begin position="353"/>
        <end position="391"/>
    </location>
</feature>
<dbReference type="EMBL" id="SEOQ01000159">
    <property type="protein sequence ID" value="TFY68523.1"/>
    <property type="molecule type" value="Genomic_DNA"/>
</dbReference>
<dbReference type="STRING" id="205917.A0A4Y9Z3T0"/>
<dbReference type="Proteomes" id="UP000298327">
    <property type="component" value="Unassembled WGS sequence"/>
</dbReference>
<gene>
    <name evidence="6" type="ORF">EVG20_g3519</name>
</gene>
<dbReference type="Pfam" id="PF00400">
    <property type="entry name" value="WD40"/>
    <property type="match status" value="1"/>
</dbReference>
<dbReference type="InterPro" id="IPR036322">
    <property type="entry name" value="WD40_repeat_dom_sf"/>
</dbReference>
<dbReference type="PANTHER" id="PTHR19854">
    <property type="entry name" value="TRANSDUCIN BETA-LIKE 3"/>
    <property type="match status" value="1"/>
</dbReference>
<keyword evidence="7" id="KW-1185">Reference proteome</keyword>
<reference evidence="6 7" key="1">
    <citation type="submission" date="2019-02" db="EMBL/GenBank/DDBJ databases">
        <title>Genome sequencing of the rare red list fungi Dentipellis fragilis.</title>
        <authorList>
            <person name="Buettner E."/>
            <person name="Kellner H."/>
        </authorList>
    </citation>
    <scope>NUCLEOTIDE SEQUENCE [LARGE SCALE GENOMIC DNA]</scope>
    <source>
        <strain evidence="6 7">DSM 105465</strain>
    </source>
</reference>
<dbReference type="Gene3D" id="2.130.10.10">
    <property type="entry name" value="YVTN repeat-like/Quinoprotein amine dehydrogenase"/>
    <property type="match status" value="2"/>
</dbReference>
<dbReference type="SUPFAM" id="SSF50978">
    <property type="entry name" value="WD40 repeat-like"/>
    <property type="match status" value="1"/>
</dbReference>
<dbReference type="InterPro" id="IPR015943">
    <property type="entry name" value="WD40/YVTN_repeat-like_dom_sf"/>
</dbReference>
<organism evidence="6 7">
    <name type="scientific">Dentipellis fragilis</name>
    <dbReference type="NCBI Taxonomy" id="205917"/>
    <lineage>
        <taxon>Eukaryota</taxon>
        <taxon>Fungi</taxon>
        <taxon>Dikarya</taxon>
        <taxon>Basidiomycota</taxon>
        <taxon>Agaricomycotina</taxon>
        <taxon>Agaricomycetes</taxon>
        <taxon>Russulales</taxon>
        <taxon>Hericiaceae</taxon>
        <taxon>Dentipellis</taxon>
    </lineage>
</organism>
<evidence type="ECO:0000256" key="1">
    <source>
        <dbReference type="ARBA" id="ARBA00022574"/>
    </source>
</evidence>
<evidence type="ECO:0000256" key="4">
    <source>
        <dbReference type="ARBA" id="ARBA00040563"/>
    </source>
</evidence>
<protein>
    <recommendedName>
        <fullName evidence="4">ASTRA-associated protein 1</fullName>
    </recommendedName>
</protein>
<accession>A0A4Y9Z3T0</accession>
<evidence type="ECO:0000256" key="5">
    <source>
        <dbReference type="SAM" id="MobiDB-lite"/>
    </source>
</evidence>
<evidence type="ECO:0000256" key="2">
    <source>
        <dbReference type="ARBA" id="ARBA00022737"/>
    </source>
</evidence>
<sequence length="413" mass="44738">MQAPAPTPIHLIRAHSSAISAVAFSDDNERIYTGDATGLVVVTSTRSLRALASWAAHTDGILGVQEWDDGIITHARDNKIHVWKRPAQASASLGGSAAVPGLPTPELRYSMDVNALNYCRFSLLVLEGPGTSERQALIAVPNLVESSLADIWTLPARERLHAAIGKGALDTPASDGRSARNPTGIIMSMHLMSPSPSTDGENSHRALRLLTSYENGSVRMWQYQNVQKERSIEGIGWACLWTAKLHVESVMAMAVSNDERLALSVSADHLIGRYDLQALESNPASAETSCTIHRTKYPGNSAIALRPDGRVCAIGDWDGKTRLYSTKSLKSLGTLVYHKNGVQALAFANRSLQSQATNPKPVSSTVRPDDDSDSDDEDGMTAAEKESRTRWLVSGGKDGRVAIWELMDFGRKE</sequence>
<keyword evidence="2" id="KW-0677">Repeat</keyword>
<evidence type="ECO:0000256" key="3">
    <source>
        <dbReference type="ARBA" id="ARBA00037931"/>
    </source>
</evidence>
<dbReference type="OrthoDB" id="7668193at2759"/>
<comment type="similarity">
    <text evidence="3">Belongs to the WD repeat ASA1 family.</text>
</comment>
<dbReference type="InterPro" id="IPR019775">
    <property type="entry name" value="WD40_repeat_CS"/>
</dbReference>
<dbReference type="SMART" id="SM00320">
    <property type="entry name" value="WD40"/>
    <property type="match status" value="6"/>
</dbReference>
<proteinExistence type="inferred from homology"/>
<evidence type="ECO:0000313" key="7">
    <source>
        <dbReference type="Proteomes" id="UP000298327"/>
    </source>
</evidence>
<comment type="caution">
    <text evidence="6">The sequence shown here is derived from an EMBL/GenBank/DDBJ whole genome shotgun (WGS) entry which is preliminary data.</text>
</comment>
<evidence type="ECO:0000313" key="6">
    <source>
        <dbReference type="EMBL" id="TFY68523.1"/>
    </source>
</evidence>
<dbReference type="PROSITE" id="PS00678">
    <property type="entry name" value="WD_REPEATS_1"/>
    <property type="match status" value="1"/>
</dbReference>